<dbReference type="Proteomes" id="UP001221898">
    <property type="component" value="Unassembled WGS sequence"/>
</dbReference>
<comment type="caution">
    <text evidence="1">The sequence shown here is derived from an EMBL/GenBank/DDBJ whole genome shotgun (WGS) entry which is preliminary data.</text>
</comment>
<gene>
    <name evidence="1" type="ORF">AAFF_G00264030</name>
</gene>
<organism evidence="1 2">
    <name type="scientific">Aldrovandia affinis</name>
    <dbReference type="NCBI Taxonomy" id="143900"/>
    <lineage>
        <taxon>Eukaryota</taxon>
        <taxon>Metazoa</taxon>
        <taxon>Chordata</taxon>
        <taxon>Craniata</taxon>
        <taxon>Vertebrata</taxon>
        <taxon>Euteleostomi</taxon>
        <taxon>Actinopterygii</taxon>
        <taxon>Neopterygii</taxon>
        <taxon>Teleostei</taxon>
        <taxon>Notacanthiformes</taxon>
        <taxon>Halosauridae</taxon>
        <taxon>Aldrovandia</taxon>
    </lineage>
</organism>
<protein>
    <submittedName>
        <fullName evidence="1">Uncharacterized protein</fullName>
    </submittedName>
</protein>
<evidence type="ECO:0000313" key="2">
    <source>
        <dbReference type="Proteomes" id="UP001221898"/>
    </source>
</evidence>
<proteinExistence type="predicted"/>
<evidence type="ECO:0000313" key="1">
    <source>
        <dbReference type="EMBL" id="KAJ8408175.1"/>
    </source>
</evidence>
<accession>A0AAD7ST80</accession>
<name>A0AAD7ST80_9TELE</name>
<sequence length="139" mass="15191">MVYEKQKHCQLRCAVSQVSVLFEKDAEGAACELVETQDSCCCAAGFRHCSARVYATGPRPPPPAPLQAVMWALWESSSHSGRRGVCCQPVPVNRQRVRGPGPRHLISHEGALALTHPLISTHKQLLRVCLAEVHITTTA</sequence>
<dbReference type="EMBL" id="JAINUG010000036">
    <property type="protein sequence ID" value="KAJ8408175.1"/>
    <property type="molecule type" value="Genomic_DNA"/>
</dbReference>
<reference evidence="1" key="1">
    <citation type="journal article" date="2023" name="Science">
        <title>Genome structures resolve the early diversification of teleost fishes.</title>
        <authorList>
            <person name="Parey E."/>
            <person name="Louis A."/>
            <person name="Montfort J."/>
            <person name="Bouchez O."/>
            <person name="Roques C."/>
            <person name="Iampietro C."/>
            <person name="Lluch J."/>
            <person name="Castinel A."/>
            <person name="Donnadieu C."/>
            <person name="Desvignes T."/>
            <person name="Floi Bucao C."/>
            <person name="Jouanno E."/>
            <person name="Wen M."/>
            <person name="Mejri S."/>
            <person name="Dirks R."/>
            <person name="Jansen H."/>
            <person name="Henkel C."/>
            <person name="Chen W.J."/>
            <person name="Zahm M."/>
            <person name="Cabau C."/>
            <person name="Klopp C."/>
            <person name="Thompson A.W."/>
            <person name="Robinson-Rechavi M."/>
            <person name="Braasch I."/>
            <person name="Lecointre G."/>
            <person name="Bobe J."/>
            <person name="Postlethwait J.H."/>
            <person name="Berthelot C."/>
            <person name="Roest Crollius H."/>
            <person name="Guiguen Y."/>
        </authorList>
    </citation>
    <scope>NUCLEOTIDE SEQUENCE</scope>
    <source>
        <strain evidence="1">NC1722</strain>
    </source>
</reference>
<keyword evidence="2" id="KW-1185">Reference proteome</keyword>
<dbReference type="AlphaFoldDB" id="A0AAD7ST80"/>